<dbReference type="InterPro" id="IPR041236">
    <property type="entry name" value="PriA_C"/>
</dbReference>
<dbReference type="CDD" id="cd18804">
    <property type="entry name" value="SF2_C_priA"/>
    <property type="match status" value="1"/>
</dbReference>
<evidence type="ECO:0000313" key="15">
    <source>
        <dbReference type="Proteomes" id="UP000004221"/>
    </source>
</evidence>
<evidence type="ECO:0000259" key="13">
    <source>
        <dbReference type="PROSITE" id="PS51192"/>
    </source>
</evidence>
<accession>I4EGP8</accession>
<evidence type="ECO:0000256" key="2">
    <source>
        <dbReference type="ARBA" id="ARBA00022705"/>
    </source>
</evidence>
<dbReference type="PANTHER" id="PTHR30580:SF0">
    <property type="entry name" value="PRIMOSOMAL PROTEIN N"/>
    <property type="match status" value="1"/>
</dbReference>
<dbReference type="Proteomes" id="UP000004221">
    <property type="component" value="Unassembled WGS sequence"/>
</dbReference>
<dbReference type="AlphaFoldDB" id="I4EGP8"/>
<dbReference type="GO" id="GO:1990077">
    <property type="term" value="C:primosome complex"/>
    <property type="evidence" value="ECO:0007669"/>
    <property type="project" value="UniProtKB-UniRule"/>
</dbReference>
<keyword evidence="7 12" id="KW-0862">Zinc</keyword>
<evidence type="ECO:0000256" key="1">
    <source>
        <dbReference type="ARBA" id="ARBA00022515"/>
    </source>
</evidence>
<organism evidence="14 15">
    <name type="scientific">Nitrolancea hollandica Lb</name>
    <dbReference type="NCBI Taxonomy" id="1129897"/>
    <lineage>
        <taxon>Bacteria</taxon>
        <taxon>Pseudomonadati</taxon>
        <taxon>Thermomicrobiota</taxon>
        <taxon>Thermomicrobia</taxon>
        <taxon>Sphaerobacterales</taxon>
        <taxon>Sphaerobacterineae</taxon>
        <taxon>Sphaerobacteraceae</taxon>
        <taxon>Nitrolancea</taxon>
    </lineage>
</organism>
<keyword evidence="6 12" id="KW-0347">Helicase</keyword>
<evidence type="ECO:0000256" key="8">
    <source>
        <dbReference type="ARBA" id="ARBA00022840"/>
    </source>
</evidence>
<evidence type="ECO:0000313" key="14">
    <source>
        <dbReference type="EMBL" id="CCF83860.1"/>
    </source>
</evidence>
<feature type="binding site" evidence="12">
    <location>
        <position position="543"/>
    </location>
    <ligand>
        <name>Zn(2+)</name>
        <dbReference type="ChEBI" id="CHEBI:29105"/>
        <label>1</label>
    </ligand>
</feature>
<keyword evidence="8 12" id="KW-0067">ATP-binding</keyword>
<keyword evidence="9 12" id="KW-0238">DNA-binding</keyword>
<comment type="catalytic activity">
    <reaction evidence="12">
        <text>Couples ATP hydrolysis with the unwinding of duplex DNA by translocating in the 3'-5' direction.</text>
        <dbReference type="EC" id="5.6.2.4"/>
    </reaction>
</comment>
<sequence>MNDLGDGPDGVEPGTLYVDAVVEGGAGARNRLLTYAIPAQLIGRIAERQLVWVPLRRKLVLAIAVHIHHRRPEFPVRPVYAPVEPEFRLSPDQWALATWLSKQTICPLFDAAGPFLPPGVNQRSVEHLRLRDGVDPQALDLPPVQRALVDLLAERGELSLDAARRALDRSLTTVITQLERAGVIERVARVRTQPVTSATARYLRLTGADEPDLRRAPAQRRALETVKRRLRLSSGAPVAWKQLTRYPGVTPAALMALRDRGVIEILEYPIGPRVSSVPARGGGSPQLTPEQAAAWSRVLDALRDRESREILLHGVTGSGKTEIYLRAAAWCLSRGRQVIILVPEIALAAQVVGRFTERFPDQVAILHSALSDSERYQTWSAIAAGRIPVVVGPRSALFAPLERVGLIVIDEEHEPSYKQDVVPRYHAREVARQLAHQYGATLILGSATPDVATYRSAEHGEAALLELRERAGPRIVGDGASGARHRPLSLPRVEIRDMRLELQRGNTSIFSTDLQERLEHAVSAGEQAILFLNRRGSSTFVQCRACGHVETCPFCDIPLVYHADRGQLVCHRCNHRQPPPSVCPVCASDAVGYYGSGTQRVVREVRRILPEARVLRWDQDALRRGVGHRDLMRRVLKHEVDVIVGTQMVAKGLDFPLVSLIGVINADTLLHLPDFRAGERTFQLLTQVAGRAGRRAPGGRVIIQSFSPDHYAIQAASRHDYAAFYQEEIAFRRRHGYPPFRRLVRLVYRHPDEVTCQSAAEVVADQLGRAAYKLGLIDVDLLGPSPAFTARIRGRYQWQIIIRGSDARRLAASVELEPGWLVDVDPVSLL</sequence>
<feature type="binding site" evidence="12">
    <location>
        <position position="555"/>
    </location>
    <ligand>
        <name>Zn(2+)</name>
        <dbReference type="ChEBI" id="CHEBI:29105"/>
        <label>2</label>
    </ligand>
</feature>
<comment type="function">
    <text evidence="12">Initiates the restart of stalled replication forks, which reloads the replicative helicase on sites other than the origin of replication. Recognizes and binds to abandoned replication forks and remodels them to uncover a helicase loading site. Promotes assembly of the primosome at these replication forks.</text>
</comment>
<evidence type="ECO:0000256" key="10">
    <source>
        <dbReference type="ARBA" id="ARBA00023235"/>
    </source>
</evidence>
<dbReference type="EMBL" id="CAGS01000201">
    <property type="protein sequence ID" value="CCF83860.1"/>
    <property type="molecule type" value="Genomic_DNA"/>
</dbReference>
<feature type="binding site" evidence="12">
    <location>
        <position position="570"/>
    </location>
    <ligand>
        <name>Zn(2+)</name>
        <dbReference type="ChEBI" id="CHEBI:29105"/>
        <label>2</label>
    </ligand>
</feature>
<keyword evidence="2 12" id="KW-0235">DNA replication</keyword>
<dbReference type="Pfam" id="PF18074">
    <property type="entry name" value="PriA_C"/>
    <property type="match status" value="1"/>
</dbReference>
<evidence type="ECO:0000256" key="11">
    <source>
        <dbReference type="ARBA" id="ARBA00048988"/>
    </source>
</evidence>
<dbReference type="InterPro" id="IPR040498">
    <property type="entry name" value="PriA_CRR"/>
</dbReference>
<dbReference type="Pfam" id="PF00270">
    <property type="entry name" value="DEAD"/>
    <property type="match status" value="1"/>
</dbReference>
<dbReference type="GO" id="GO:0003677">
    <property type="term" value="F:DNA binding"/>
    <property type="evidence" value="ECO:0007669"/>
    <property type="project" value="UniProtKB-UniRule"/>
</dbReference>
<feature type="binding site" evidence="12">
    <location>
        <position position="552"/>
    </location>
    <ligand>
        <name>Zn(2+)</name>
        <dbReference type="ChEBI" id="CHEBI:29105"/>
        <label>2</label>
    </ligand>
</feature>
<dbReference type="GO" id="GO:0016887">
    <property type="term" value="F:ATP hydrolysis activity"/>
    <property type="evidence" value="ECO:0007669"/>
    <property type="project" value="RHEA"/>
</dbReference>
<protein>
    <recommendedName>
        <fullName evidence="12">Replication restart protein PriA</fullName>
    </recommendedName>
    <alternativeName>
        <fullName evidence="12">ATP-dependent DNA helicase PriA</fullName>
        <ecNumber evidence="12">5.6.2.4</ecNumber>
    </alternativeName>
    <alternativeName>
        <fullName evidence="12">DNA 3'-5' helicase PriA</fullName>
    </alternativeName>
</protein>
<dbReference type="InterPro" id="IPR027417">
    <property type="entry name" value="P-loop_NTPase"/>
</dbReference>
<comment type="caution">
    <text evidence="14">The sequence shown here is derived from an EMBL/GenBank/DDBJ whole genome shotgun (WGS) entry which is preliminary data.</text>
</comment>
<dbReference type="SMART" id="SM00487">
    <property type="entry name" value="DEXDc"/>
    <property type="match status" value="1"/>
</dbReference>
<feature type="binding site" evidence="12">
    <location>
        <position position="573"/>
    </location>
    <ligand>
        <name>Zn(2+)</name>
        <dbReference type="ChEBI" id="CHEBI:29105"/>
        <label>2</label>
    </ligand>
</feature>
<comment type="subunit">
    <text evidence="12">Component of the replication restart primosome.</text>
</comment>
<evidence type="ECO:0000256" key="12">
    <source>
        <dbReference type="HAMAP-Rule" id="MF_00983"/>
    </source>
</evidence>
<dbReference type="RefSeq" id="WP_008477541.1">
    <property type="nucleotide sequence ID" value="NZ_CAGS01000201.1"/>
</dbReference>
<dbReference type="NCBIfam" id="TIGR00595">
    <property type="entry name" value="priA"/>
    <property type="match status" value="1"/>
</dbReference>
<dbReference type="Gene3D" id="3.40.50.300">
    <property type="entry name" value="P-loop containing nucleotide triphosphate hydrolases"/>
    <property type="match status" value="2"/>
</dbReference>
<dbReference type="GO" id="GO:0006269">
    <property type="term" value="P:DNA replication, synthesis of primer"/>
    <property type="evidence" value="ECO:0007669"/>
    <property type="project" value="UniProtKB-KW"/>
</dbReference>
<feature type="domain" description="Helicase ATP-binding" evidence="13">
    <location>
        <begin position="301"/>
        <end position="467"/>
    </location>
</feature>
<evidence type="ECO:0000256" key="6">
    <source>
        <dbReference type="ARBA" id="ARBA00022806"/>
    </source>
</evidence>
<dbReference type="FunFam" id="3.40.50.300:FF:000489">
    <property type="entry name" value="Primosome assembly protein PriA"/>
    <property type="match status" value="1"/>
</dbReference>
<keyword evidence="15" id="KW-1185">Reference proteome</keyword>
<dbReference type="OrthoDB" id="9759544at2"/>
<dbReference type="EC" id="5.6.2.4" evidence="12"/>
<dbReference type="PROSITE" id="PS51192">
    <property type="entry name" value="HELICASE_ATP_BIND_1"/>
    <property type="match status" value="1"/>
</dbReference>
<gene>
    <name evidence="12" type="primary">priA</name>
    <name evidence="14" type="ORF">NITHO_280003</name>
</gene>
<dbReference type="GO" id="GO:0043138">
    <property type="term" value="F:3'-5' DNA helicase activity"/>
    <property type="evidence" value="ECO:0007669"/>
    <property type="project" value="UniProtKB-EC"/>
</dbReference>
<comment type="similarity">
    <text evidence="12">Belongs to the helicase family. PriA subfamily.</text>
</comment>
<dbReference type="GO" id="GO:0006302">
    <property type="term" value="P:double-strand break repair"/>
    <property type="evidence" value="ECO:0007669"/>
    <property type="project" value="InterPro"/>
</dbReference>
<keyword evidence="5 12" id="KW-0378">Hydrolase</keyword>
<dbReference type="GO" id="GO:0005524">
    <property type="term" value="F:ATP binding"/>
    <property type="evidence" value="ECO:0007669"/>
    <property type="project" value="UniProtKB-UniRule"/>
</dbReference>
<dbReference type="Gene3D" id="3.40.1440.60">
    <property type="entry name" value="PriA, 3(prime) DNA-binding domain"/>
    <property type="match status" value="1"/>
</dbReference>
<proteinExistence type="inferred from homology"/>
<dbReference type="InterPro" id="IPR011545">
    <property type="entry name" value="DEAD/DEAH_box_helicase_dom"/>
</dbReference>
<keyword evidence="10 12" id="KW-0413">Isomerase</keyword>
<dbReference type="InterPro" id="IPR014001">
    <property type="entry name" value="Helicase_ATP-bd"/>
</dbReference>
<dbReference type="Pfam" id="PF17764">
    <property type="entry name" value="PriA_3primeBD"/>
    <property type="match status" value="1"/>
</dbReference>
<dbReference type="Pfam" id="PF18319">
    <property type="entry name" value="Zn_ribbon_PriA"/>
    <property type="match status" value="1"/>
</dbReference>
<evidence type="ECO:0000256" key="7">
    <source>
        <dbReference type="ARBA" id="ARBA00022833"/>
    </source>
</evidence>
<feature type="binding site" evidence="12">
    <location>
        <position position="546"/>
    </location>
    <ligand>
        <name>Zn(2+)</name>
        <dbReference type="ChEBI" id="CHEBI:29105"/>
        <label>1</label>
    </ligand>
</feature>
<feature type="binding site" evidence="12">
    <location>
        <position position="586"/>
    </location>
    <ligand>
        <name>Zn(2+)</name>
        <dbReference type="ChEBI" id="CHEBI:29105"/>
        <label>1</label>
    </ligand>
</feature>
<reference evidence="14 15" key="1">
    <citation type="journal article" date="2012" name="ISME J.">
        <title>Nitrification expanded: discovery, physiology and genomics of a nitrite-oxidizing bacterium from the phylum Chloroflexi.</title>
        <authorList>
            <person name="Sorokin D.Y."/>
            <person name="Lucker S."/>
            <person name="Vejmelkova D."/>
            <person name="Kostrikina N.A."/>
            <person name="Kleerebezem R."/>
            <person name="Rijpstra W.I."/>
            <person name="Damste J.S."/>
            <person name="Le Paslier D."/>
            <person name="Muyzer G."/>
            <person name="Wagner M."/>
            <person name="van Loosdrecht M.C."/>
            <person name="Daims H."/>
        </authorList>
    </citation>
    <scope>NUCLEOTIDE SEQUENCE [LARGE SCALE GENOMIC DNA]</scope>
    <source>
        <strain evidence="15">none</strain>
    </source>
</reference>
<feature type="binding site" evidence="12">
    <location>
        <position position="583"/>
    </location>
    <ligand>
        <name>Zn(2+)</name>
        <dbReference type="ChEBI" id="CHEBI:29105"/>
        <label>1</label>
    </ligand>
</feature>
<keyword evidence="1 12" id="KW-0639">Primosome</keyword>
<keyword evidence="4 12" id="KW-0547">Nucleotide-binding</keyword>
<dbReference type="GO" id="GO:0008270">
    <property type="term" value="F:zinc ion binding"/>
    <property type="evidence" value="ECO:0007669"/>
    <property type="project" value="UniProtKB-UniRule"/>
</dbReference>
<dbReference type="InterPro" id="IPR041222">
    <property type="entry name" value="PriA_3primeBD"/>
</dbReference>
<dbReference type="SUPFAM" id="SSF52540">
    <property type="entry name" value="P-loop containing nucleoside triphosphate hydrolases"/>
    <property type="match status" value="2"/>
</dbReference>
<evidence type="ECO:0000256" key="4">
    <source>
        <dbReference type="ARBA" id="ARBA00022741"/>
    </source>
</evidence>
<evidence type="ECO:0000256" key="9">
    <source>
        <dbReference type="ARBA" id="ARBA00023125"/>
    </source>
</evidence>
<name>I4EGP8_9BACT</name>
<dbReference type="InterPro" id="IPR005259">
    <property type="entry name" value="PriA"/>
</dbReference>
<dbReference type="GO" id="GO:0006270">
    <property type="term" value="P:DNA replication initiation"/>
    <property type="evidence" value="ECO:0007669"/>
    <property type="project" value="TreeGrafter"/>
</dbReference>
<comment type="cofactor">
    <cofactor evidence="12">
        <name>Zn(2+)</name>
        <dbReference type="ChEBI" id="CHEBI:29105"/>
    </cofactor>
    <text evidence="12">Binds 2 zinc ions per subunit.</text>
</comment>
<evidence type="ECO:0000256" key="5">
    <source>
        <dbReference type="ARBA" id="ARBA00022801"/>
    </source>
</evidence>
<keyword evidence="3 12" id="KW-0479">Metal-binding</keyword>
<dbReference type="GO" id="GO:0006310">
    <property type="term" value="P:DNA recombination"/>
    <property type="evidence" value="ECO:0007669"/>
    <property type="project" value="InterPro"/>
</dbReference>
<dbReference type="HAMAP" id="MF_00983">
    <property type="entry name" value="PriA"/>
    <property type="match status" value="1"/>
</dbReference>
<evidence type="ECO:0000256" key="3">
    <source>
        <dbReference type="ARBA" id="ARBA00022723"/>
    </source>
</evidence>
<dbReference type="CDD" id="cd17929">
    <property type="entry name" value="DEXHc_priA"/>
    <property type="match status" value="1"/>
</dbReference>
<dbReference type="PANTHER" id="PTHR30580">
    <property type="entry name" value="PRIMOSOMAL PROTEIN N"/>
    <property type="match status" value="1"/>
</dbReference>
<dbReference type="InterPro" id="IPR042115">
    <property type="entry name" value="PriA_3primeBD_sf"/>
</dbReference>
<comment type="catalytic activity">
    <reaction evidence="11 12">
        <text>ATP + H2O = ADP + phosphate + H(+)</text>
        <dbReference type="Rhea" id="RHEA:13065"/>
        <dbReference type="ChEBI" id="CHEBI:15377"/>
        <dbReference type="ChEBI" id="CHEBI:15378"/>
        <dbReference type="ChEBI" id="CHEBI:30616"/>
        <dbReference type="ChEBI" id="CHEBI:43474"/>
        <dbReference type="ChEBI" id="CHEBI:456216"/>
        <dbReference type="EC" id="5.6.2.4"/>
    </reaction>
</comment>